<dbReference type="InterPro" id="IPR018319">
    <property type="entry name" value="SelA-like"/>
</dbReference>
<dbReference type="PANTHER" id="PTHR32328:SF0">
    <property type="entry name" value="L-SERYL-TRNA(SEC) SELENIUM TRANSFERASE"/>
    <property type="match status" value="1"/>
</dbReference>
<keyword evidence="6 8" id="KW-0711">Selenium</keyword>
<comment type="pathway">
    <text evidence="8">Aminoacyl-tRNA biosynthesis; selenocysteinyl-tRNA(Sec) biosynthesis; selenocysteinyl-tRNA(Sec) from L-seryl-tRNA(Sec) (bacterial route): step 1/1.</text>
</comment>
<dbReference type="Pfam" id="PF03841">
    <property type="entry name" value="SelA"/>
    <property type="match status" value="1"/>
</dbReference>
<keyword evidence="4 8" id="KW-0663">Pyridoxal phosphate</keyword>
<evidence type="ECO:0000256" key="1">
    <source>
        <dbReference type="ARBA" id="ARBA00001933"/>
    </source>
</evidence>
<dbReference type="InterPro" id="IPR015421">
    <property type="entry name" value="PyrdxlP-dep_Trfase_major"/>
</dbReference>
<evidence type="ECO:0000256" key="7">
    <source>
        <dbReference type="ARBA" id="ARBA00044507"/>
    </source>
</evidence>
<evidence type="ECO:0000313" key="11">
    <source>
        <dbReference type="Proteomes" id="UP001612741"/>
    </source>
</evidence>
<name>A0ABW7Z4X9_9ACTN</name>
<comment type="function">
    <text evidence="8">Converts seryl-tRNA(Sec) to selenocysteinyl-tRNA(Sec) required for selenoprotein biosynthesis.</text>
</comment>
<comment type="subcellular location">
    <subcellularLocation>
        <location evidence="8">Cytoplasm</location>
    </subcellularLocation>
</comment>
<dbReference type="EC" id="2.9.1.1" evidence="8"/>
<organism evidence="10 11">
    <name type="scientific">Nonomuraea typhae</name>
    <dbReference type="NCBI Taxonomy" id="2603600"/>
    <lineage>
        <taxon>Bacteria</taxon>
        <taxon>Bacillati</taxon>
        <taxon>Actinomycetota</taxon>
        <taxon>Actinomycetes</taxon>
        <taxon>Streptosporangiales</taxon>
        <taxon>Streptosporangiaceae</taxon>
        <taxon>Nonomuraea</taxon>
    </lineage>
</organism>
<protein>
    <recommendedName>
        <fullName evidence="8">L-seryl-tRNA(Sec) selenium transferase</fullName>
        <ecNumber evidence="8">2.9.1.1</ecNumber>
    </recommendedName>
    <alternativeName>
        <fullName evidence="8">Selenocysteine synthase</fullName>
        <shortName evidence="8">Sec synthase</shortName>
    </alternativeName>
    <alternativeName>
        <fullName evidence="8">Selenocysteinyl-tRNA(Sec) synthase</fullName>
    </alternativeName>
</protein>
<dbReference type="InterPro" id="IPR015424">
    <property type="entry name" value="PyrdxlP-dep_Trfase"/>
</dbReference>
<evidence type="ECO:0000256" key="5">
    <source>
        <dbReference type="ARBA" id="ARBA00022917"/>
    </source>
</evidence>
<keyword evidence="11" id="KW-1185">Reference proteome</keyword>
<evidence type="ECO:0000256" key="2">
    <source>
        <dbReference type="ARBA" id="ARBA00022490"/>
    </source>
</evidence>
<reference evidence="10 11" key="1">
    <citation type="submission" date="2024-10" db="EMBL/GenBank/DDBJ databases">
        <title>The Natural Products Discovery Center: Release of the First 8490 Sequenced Strains for Exploring Actinobacteria Biosynthetic Diversity.</title>
        <authorList>
            <person name="Kalkreuter E."/>
            <person name="Kautsar S.A."/>
            <person name="Yang D."/>
            <person name="Bader C.D."/>
            <person name="Teijaro C.N."/>
            <person name="Fluegel L."/>
            <person name="Davis C.M."/>
            <person name="Simpson J.R."/>
            <person name="Lauterbach L."/>
            <person name="Steele A.D."/>
            <person name="Gui C."/>
            <person name="Meng S."/>
            <person name="Li G."/>
            <person name="Viehrig K."/>
            <person name="Ye F."/>
            <person name="Su P."/>
            <person name="Kiefer A.F."/>
            <person name="Nichols A."/>
            <person name="Cepeda A.J."/>
            <person name="Yan W."/>
            <person name="Fan B."/>
            <person name="Jiang Y."/>
            <person name="Adhikari A."/>
            <person name="Zheng C.-J."/>
            <person name="Schuster L."/>
            <person name="Cowan T.M."/>
            <person name="Smanski M.J."/>
            <person name="Chevrette M.G."/>
            <person name="De Carvalho L.P.S."/>
            <person name="Shen B."/>
        </authorList>
    </citation>
    <scope>NUCLEOTIDE SEQUENCE [LARGE SCALE GENOMIC DNA]</scope>
    <source>
        <strain evidence="10 11">NPDC050545</strain>
    </source>
</reference>
<comment type="cofactor">
    <cofactor evidence="1 8">
        <name>pyridoxal 5'-phosphate</name>
        <dbReference type="ChEBI" id="CHEBI:597326"/>
    </cofactor>
</comment>
<evidence type="ECO:0000256" key="6">
    <source>
        <dbReference type="ARBA" id="ARBA00023266"/>
    </source>
</evidence>
<comment type="similarity">
    <text evidence="7 8">Belongs to the SelA family.</text>
</comment>
<keyword evidence="3 8" id="KW-0808">Transferase</keyword>
<dbReference type="PANTHER" id="PTHR32328">
    <property type="entry name" value="L-SERYL-TRNA(SEC) SELENIUM TRANSFERASE"/>
    <property type="match status" value="1"/>
</dbReference>
<dbReference type="RefSeq" id="WP_397087979.1">
    <property type="nucleotide sequence ID" value="NZ_JBITGY010000010.1"/>
</dbReference>
<dbReference type="NCBIfam" id="TIGR00474">
    <property type="entry name" value="selA"/>
    <property type="match status" value="1"/>
</dbReference>
<comment type="catalytic activity">
    <reaction evidence="8">
        <text>L-seryl-tRNA(Sec) + selenophosphate + H(+) = L-selenocysteinyl-tRNA(Sec) + phosphate</text>
        <dbReference type="Rhea" id="RHEA:22728"/>
        <dbReference type="Rhea" id="RHEA-COMP:9742"/>
        <dbReference type="Rhea" id="RHEA-COMP:9743"/>
        <dbReference type="ChEBI" id="CHEBI:15378"/>
        <dbReference type="ChEBI" id="CHEBI:16144"/>
        <dbReference type="ChEBI" id="CHEBI:43474"/>
        <dbReference type="ChEBI" id="CHEBI:78533"/>
        <dbReference type="ChEBI" id="CHEBI:78573"/>
        <dbReference type="EC" id="2.9.1.1"/>
    </reaction>
</comment>
<accession>A0ABW7Z4X9</accession>
<sequence>MANPRRTIPRTDVLLADPVLAPAVERLGRDRVKAVINRAQERARQGEIPPEAVLAAALEELAALPQGGPRRVLNATGVLLHTNLGRAPLSAAATAALTAAAGTTDVELDLATGRRGRRGRAALAALAAAVPAAEDVHVVNNNAAALVLAATALAAGREIVISRGELVEIGDGFRLPELLASTGARLREVGTTNRTSVADYSAALGPATGFVLKVHPSNYRVEGFAGTPDVAGLAPLCERAGVPLVADAGSGLLRPDPLLPAEPDAATWLKAGAGLVTASGDKLLGGPQCGLLLGRSGLVDRLRRHPLARALRVDKLTLAALEATLAGPRPPVHAALHARPADLLERARALAARLTAAGVPAEAVETDGVVGGGGAPGVRLAGAAVAVPEGLAEALRAGEPAVLGRVEHGRLLLDLRALAPADDEAVYGAVTAARER</sequence>
<dbReference type="Proteomes" id="UP001612741">
    <property type="component" value="Unassembled WGS sequence"/>
</dbReference>
<feature type="domain" description="L-seryl-tRNA selenium transferase N-terminal" evidence="9">
    <location>
        <begin position="5"/>
        <end position="44"/>
    </location>
</feature>
<dbReference type="InterPro" id="IPR004534">
    <property type="entry name" value="SelA_trans"/>
</dbReference>
<dbReference type="Gene3D" id="3.90.1150.180">
    <property type="match status" value="1"/>
</dbReference>
<dbReference type="GO" id="GO:0004125">
    <property type="term" value="F:L-seryl-tRNA(Sec) selenium transferase activity"/>
    <property type="evidence" value="ECO:0007669"/>
    <property type="project" value="UniProtKB-EC"/>
</dbReference>
<evidence type="ECO:0000256" key="3">
    <source>
        <dbReference type="ARBA" id="ARBA00022679"/>
    </source>
</evidence>
<evidence type="ECO:0000313" key="10">
    <source>
        <dbReference type="EMBL" id="MFI6502589.1"/>
    </source>
</evidence>
<evidence type="ECO:0000256" key="4">
    <source>
        <dbReference type="ARBA" id="ARBA00022898"/>
    </source>
</evidence>
<keyword evidence="5 8" id="KW-0648">Protein biosynthesis</keyword>
<gene>
    <name evidence="8 10" type="primary">selA</name>
    <name evidence="10" type="ORF">ACIBG2_34795</name>
</gene>
<keyword evidence="2 8" id="KW-0963">Cytoplasm</keyword>
<evidence type="ECO:0000259" key="9">
    <source>
        <dbReference type="Pfam" id="PF12390"/>
    </source>
</evidence>
<dbReference type="Gene3D" id="3.40.640.10">
    <property type="entry name" value="Type I PLP-dependent aspartate aminotransferase-like (Major domain)"/>
    <property type="match status" value="1"/>
</dbReference>
<dbReference type="SUPFAM" id="SSF53383">
    <property type="entry name" value="PLP-dependent transferases"/>
    <property type="match status" value="1"/>
</dbReference>
<evidence type="ECO:0000256" key="8">
    <source>
        <dbReference type="HAMAP-Rule" id="MF_00423"/>
    </source>
</evidence>
<dbReference type="Pfam" id="PF12390">
    <property type="entry name" value="Se-cys_synth_N"/>
    <property type="match status" value="1"/>
</dbReference>
<feature type="modified residue" description="N6-(pyridoxal phosphate)lysine" evidence="8">
    <location>
        <position position="282"/>
    </location>
</feature>
<comment type="caution">
    <text evidence="10">The sequence shown here is derived from an EMBL/GenBank/DDBJ whole genome shotgun (WGS) entry which is preliminary data.</text>
</comment>
<dbReference type="HAMAP" id="MF_00423">
    <property type="entry name" value="SelA"/>
    <property type="match status" value="1"/>
</dbReference>
<dbReference type="InterPro" id="IPR025862">
    <property type="entry name" value="SelA_trans_N_dom"/>
</dbReference>
<proteinExistence type="inferred from homology"/>
<dbReference type="EMBL" id="JBITGY010000010">
    <property type="protein sequence ID" value="MFI6502589.1"/>
    <property type="molecule type" value="Genomic_DNA"/>
</dbReference>